<dbReference type="EMBL" id="JAUQYP010000001">
    <property type="protein sequence ID" value="MDO8107132.1"/>
    <property type="molecule type" value="Genomic_DNA"/>
</dbReference>
<dbReference type="SUPFAM" id="SSF47413">
    <property type="entry name" value="lambda repressor-like DNA-binding domains"/>
    <property type="match status" value="1"/>
</dbReference>
<dbReference type="Pfam" id="PF01381">
    <property type="entry name" value="HTH_3"/>
    <property type="match status" value="1"/>
</dbReference>
<dbReference type="Gene3D" id="1.10.260.40">
    <property type="entry name" value="lambda repressor-like DNA-binding domains"/>
    <property type="match status" value="1"/>
</dbReference>
<organism evidence="2 3">
    <name type="scientific">Actinotalea lenta</name>
    <dbReference type="NCBI Taxonomy" id="3064654"/>
    <lineage>
        <taxon>Bacteria</taxon>
        <taxon>Bacillati</taxon>
        <taxon>Actinomycetota</taxon>
        <taxon>Actinomycetes</taxon>
        <taxon>Micrococcales</taxon>
        <taxon>Cellulomonadaceae</taxon>
        <taxon>Actinotalea</taxon>
    </lineage>
</organism>
<reference evidence="2 3" key="1">
    <citation type="submission" date="2023-07" db="EMBL/GenBank/DDBJ databases">
        <title>Description of novel actinomycetes strains, isolated from tidal flat sediment.</title>
        <authorList>
            <person name="Lu C."/>
        </authorList>
    </citation>
    <scope>NUCLEOTIDE SEQUENCE [LARGE SCALE GENOMIC DNA]</scope>
    <source>
        <strain evidence="2 3">SYSU T00b441</strain>
    </source>
</reference>
<evidence type="ECO:0000259" key="1">
    <source>
        <dbReference type="PROSITE" id="PS50943"/>
    </source>
</evidence>
<dbReference type="InterPro" id="IPR010982">
    <property type="entry name" value="Lambda_DNA-bd_dom_sf"/>
</dbReference>
<dbReference type="PROSITE" id="PS50943">
    <property type="entry name" value="HTH_CROC1"/>
    <property type="match status" value="1"/>
</dbReference>
<gene>
    <name evidence="2" type="ORF">Q6348_07975</name>
</gene>
<dbReference type="CDD" id="cd00093">
    <property type="entry name" value="HTH_XRE"/>
    <property type="match status" value="1"/>
</dbReference>
<evidence type="ECO:0000313" key="2">
    <source>
        <dbReference type="EMBL" id="MDO8107132.1"/>
    </source>
</evidence>
<feature type="domain" description="HTH cro/C1-type" evidence="1">
    <location>
        <begin position="12"/>
        <end position="66"/>
    </location>
</feature>
<evidence type="ECO:0000313" key="3">
    <source>
        <dbReference type="Proteomes" id="UP001232536"/>
    </source>
</evidence>
<name>A0ABT9D8C6_9CELL</name>
<proteinExistence type="predicted"/>
<dbReference type="Proteomes" id="UP001232536">
    <property type="component" value="Unassembled WGS sequence"/>
</dbReference>
<dbReference type="InterPro" id="IPR001387">
    <property type="entry name" value="Cro/C1-type_HTH"/>
</dbReference>
<sequence length="81" mass="8799">MPDIASNVTATVRQVLRERHLSQEQLGEVLGLSQQAVSDRLRGRTRFSLRDLDALARHLGVPVAELLEAPASLVAPMGRAS</sequence>
<dbReference type="RefSeq" id="WP_304600766.1">
    <property type="nucleotide sequence ID" value="NZ_JAUQYP010000001.1"/>
</dbReference>
<accession>A0ABT9D8C6</accession>
<keyword evidence="3" id="KW-1185">Reference proteome</keyword>
<protein>
    <submittedName>
        <fullName evidence="2">Helix-turn-helix transcriptional regulator</fullName>
    </submittedName>
</protein>
<dbReference type="SMART" id="SM00530">
    <property type="entry name" value="HTH_XRE"/>
    <property type="match status" value="1"/>
</dbReference>
<comment type="caution">
    <text evidence="2">The sequence shown here is derived from an EMBL/GenBank/DDBJ whole genome shotgun (WGS) entry which is preliminary data.</text>
</comment>